<name>A0A9N9NAK4_9GLOM</name>
<comment type="caution">
    <text evidence="1">The sequence shown here is derived from an EMBL/GenBank/DDBJ whole genome shotgun (WGS) entry which is preliminary data.</text>
</comment>
<reference evidence="1" key="1">
    <citation type="submission" date="2021-06" db="EMBL/GenBank/DDBJ databases">
        <authorList>
            <person name="Kallberg Y."/>
            <person name="Tangrot J."/>
            <person name="Rosling A."/>
        </authorList>
    </citation>
    <scope>NUCLEOTIDE SEQUENCE</scope>
    <source>
        <strain evidence="1">IN212</strain>
    </source>
</reference>
<evidence type="ECO:0000313" key="1">
    <source>
        <dbReference type="EMBL" id="CAG8716322.1"/>
    </source>
</evidence>
<dbReference type="EMBL" id="CAJVPZ010023637">
    <property type="protein sequence ID" value="CAG8716322.1"/>
    <property type="molecule type" value="Genomic_DNA"/>
</dbReference>
<evidence type="ECO:0000313" key="2">
    <source>
        <dbReference type="Proteomes" id="UP000789396"/>
    </source>
</evidence>
<proteinExistence type="predicted"/>
<organism evidence="1 2">
    <name type="scientific">Racocetra fulgida</name>
    <dbReference type="NCBI Taxonomy" id="60492"/>
    <lineage>
        <taxon>Eukaryota</taxon>
        <taxon>Fungi</taxon>
        <taxon>Fungi incertae sedis</taxon>
        <taxon>Mucoromycota</taxon>
        <taxon>Glomeromycotina</taxon>
        <taxon>Glomeromycetes</taxon>
        <taxon>Diversisporales</taxon>
        <taxon>Gigasporaceae</taxon>
        <taxon>Racocetra</taxon>
    </lineage>
</organism>
<dbReference type="OrthoDB" id="2282872at2759"/>
<sequence length="121" mass="13805">MDDDFNLLKERYANWPCPIDKAVINNALAEFHESVNCDSLGELSCAIYSGLFLCKNLDIIATKEMCLSLLEINKEMKNLLCETDFAYGHQYIDESGYKILLDRGGFVKKNAKNNPFDIQKK</sequence>
<protein>
    <submittedName>
        <fullName evidence="1">15331_t:CDS:1</fullName>
    </submittedName>
</protein>
<dbReference type="AlphaFoldDB" id="A0A9N9NAK4"/>
<keyword evidence="2" id="KW-1185">Reference proteome</keyword>
<accession>A0A9N9NAK4</accession>
<dbReference type="Proteomes" id="UP000789396">
    <property type="component" value="Unassembled WGS sequence"/>
</dbReference>
<feature type="non-terminal residue" evidence="1">
    <location>
        <position position="121"/>
    </location>
</feature>
<gene>
    <name evidence="1" type="ORF">RFULGI_LOCUS11169</name>
</gene>